<dbReference type="GO" id="GO:0006508">
    <property type="term" value="P:proteolysis"/>
    <property type="evidence" value="ECO:0007669"/>
    <property type="project" value="UniProtKB-KW"/>
</dbReference>
<comment type="subcellular location">
    <subcellularLocation>
        <location evidence="2">Membrane</location>
        <topology evidence="2">Multi-pass membrane protein</topology>
    </subcellularLocation>
</comment>
<feature type="transmembrane region" description="Helical" evidence="14">
    <location>
        <begin position="12"/>
        <end position="37"/>
    </location>
</feature>
<dbReference type="AlphaFoldDB" id="A0A849A349"/>
<keyword evidence="10" id="KW-0482">Metalloprotease</keyword>
<evidence type="ECO:0000256" key="7">
    <source>
        <dbReference type="ARBA" id="ARBA00022801"/>
    </source>
</evidence>
<evidence type="ECO:0000259" key="15">
    <source>
        <dbReference type="PROSITE" id="PS51371"/>
    </source>
</evidence>
<evidence type="ECO:0000256" key="5">
    <source>
        <dbReference type="ARBA" id="ARBA00022692"/>
    </source>
</evidence>
<evidence type="ECO:0000256" key="13">
    <source>
        <dbReference type="SAM" id="MobiDB-lite"/>
    </source>
</evidence>
<evidence type="ECO:0000256" key="1">
    <source>
        <dbReference type="ARBA" id="ARBA00001947"/>
    </source>
</evidence>
<name>A0A849A349_9ACTN</name>
<evidence type="ECO:0000256" key="2">
    <source>
        <dbReference type="ARBA" id="ARBA00004141"/>
    </source>
</evidence>
<dbReference type="EMBL" id="JABEND010000001">
    <property type="protein sequence ID" value="NNG34497.1"/>
    <property type="molecule type" value="Genomic_DNA"/>
</dbReference>
<keyword evidence="5 14" id="KW-0812">Transmembrane</keyword>
<evidence type="ECO:0000256" key="9">
    <source>
        <dbReference type="ARBA" id="ARBA00022989"/>
    </source>
</evidence>
<keyword evidence="8" id="KW-0862">Zinc</keyword>
<evidence type="ECO:0000256" key="12">
    <source>
        <dbReference type="PROSITE-ProRule" id="PRU00703"/>
    </source>
</evidence>
<proteinExistence type="inferred from homology"/>
<sequence length="337" mass="34646">MTSARRGTRLGRIAGVPVLLNASWPASLAIVLAVVVLLARRLLPDDSTLGAVVAGVVLTVLLLVSVLLHECGHLFAAKAVGQRPVRISFDVLGGQTDILDERDSMPGSGADSGAGTRPDRSRASADAIVAVAGPLVSGVVGGAGLLAAHLVRPDTGPWLLFMTVGVVNLLLAVFNLLPAVPMDGGELMRSIVWRITGKQSAGTIAGYLGTTLVCGGLLLLAVLGWLRMTAGPGRWLVTVVLVAMAVHLAVIAVLEARRELAYARLAAVVAARRGAASAPGSGDADPAGAVVLTGDGAEELAELLRRNGSSSFVVVDDEGRAVGRVSRRELELRSARP</sequence>
<keyword evidence="7" id="KW-0378">Hydrolase</keyword>
<feature type="transmembrane region" description="Helical" evidence="14">
    <location>
        <begin position="235"/>
        <end position="254"/>
    </location>
</feature>
<keyword evidence="9 14" id="KW-1133">Transmembrane helix</keyword>
<feature type="transmembrane region" description="Helical" evidence="14">
    <location>
        <begin position="157"/>
        <end position="180"/>
    </location>
</feature>
<comment type="similarity">
    <text evidence="3">Belongs to the peptidase M50B family.</text>
</comment>
<evidence type="ECO:0000256" key="14">
    <source>
        <dbReference type="SAM" id="Phobius"/>
    </source>
</evidence>
<feature type="transmembrane region" description="Helical" evidence="14">
    <location>
        <begin position="127"/>
        <end position="151"/>
    </location>
</feature>
<dbReference type="SUPFAM" id="SSF54631">
    <property type="entry name" value="CBS-domain pair"/>
    <property type="match status" value="1"/>
</dbReference>
<dbReference type="InterPro" id="IPR008915">
    <property type="entry name" value="Peptidase_M50"/>
</dbReference>
<dbReference type="Pfam" id="PF00571">
    <property type="entry name" value="CBS"/>
    <property type="match status" value="1"/>
</dbReference>
<feature type="transmembrane region" description="Helical" evidence="14">
    <location>
        <begin position="49"/>
        <end position="68"/>
    </location>
</feature>
<keyword evidence="12" id="KW-0129">CBS domain</keyword>
<dbReference type="PROSITE" id="PS51371">
    <property type="entry name" value="CBS"/>
    <property type="match status" value="1"/>
</dbReference>
<accession>A0A849A349</accession>
<dbReference type="PANTHER" id="PTHR39188:SF3">
    <property type="entry name" value="STAGE IV SPORULATION PROTEIN FB"/>
    <property type="match status" value="1"/>
</dbReference>
<dbReference type="InterPro" id="IPR000644">
    <property type="entry name" value="CBS_dom"/>
</dbReference>
<evidence type="ECO:0000256" key="4">
    <source>
        <dbReference type="ARBA" id="ARBA00022670"/>
    </source>
</evidence>
<reference evidence="16 17" key="1">
    <citation type="submission" date="2020-05" db="EMBL/GenBank/DDBJ databases">
        <title>Nakamurella sp. DB0629 isolated from air conditioner.</title>
        <authorList>
            <person name="Kim D.H."/>
            <person name="Kim D.-U."/>
        </authorList>
    </citation>
    <scope>NUCLEOTIDE SEQUENCE [LARGE SCALE GENOMIC DNA]</scope>
    <source>
        <strain evidence="16 17">DB0629</strain>
    </source>
</reference>
<dbReference type="PANTHER" id="PTHR39188">
    <property type="entry name" value="MEMBRANE-ASSOCIATED ZINC METALLOPROTEASE M50B"/>
    <property type="match status" value="1"/>
</dbReference>
<feature type="region of interest" description="Disordered" evidence="13">
    <location>
        <begin position="98"/>
        <end position="120"/>
    </location>
</feature>
<evidence type="ECO:0000256" key="6">
    <source>
        <dbReference type="ARBA" id="ARBA00022723"/>
    </source>
</evidence>
<evidence type="ECO:0000313" key="17">
    <source>
        <dbReference type="Proteomes" id="UP000562984"/>
    </source>
</evidence>
<feature type="transmembrane region" description="Helical" evidence="14">
    <location>
        <begin position="201"/>
        <end position="223"/>
    </location>
</feature>
<keyword evidence="6" id="KW-0479">Metal-binding</keyword>
<evidence type="ECO:0000256" key="11">
    <source>
        <dbReference type="ARBA" id="ARBA00023136"/>
    </source>
</evidence>
<evidence type="ECO:0000256" key="8">
    <source>
        <dbReference type="ARBA" id="ARBA00022833"/>
    </source>
</evidence>
<dbReference type="Proteomes" id="UP000562984">
    <property type="component" value="Unassembled WGS sequence"/>
</dbReference>
<dbReference type="InterPro" id="IPR046342">
    <property type="entry name" value="CBS_dom_sf"/>
</dbReference>
<feature type="domain" description="CBS" evidence="15">
    <location>
        <begin position="284"/>
        <end position="337"/>
    </location>
</feature>
<dbReference type="GO" id="GO:0016020">
    <property type="term" value="C:membrane"/>
    <property type="evidence" value="ECO:0007669"/>
    <property type="project" value="UniProtKB-SubCell"/>
</dbReference>
<dbReference type="Pfam" id="PF02163">
    <property type="entry name" value="Peptidase_M50"/>
    <property type="match status" value="2"/>
</dbReference>
<organism evidence="16 17">
    <name type="scientific">Nakamurella aerolata</name>
    <dbReference type="NCBI Taxonomy" id="1656892"/>
    <lineage>
        <taxon>Bacteria</taxon>
        <taxon>Bacillati</taxon>
        <taxon>Actinomycetota</taxon>
        <taxon>Actinomycetes</taxon>
        <taxon>Nakamurellales</taxon>
        <taxon>Nakamurellaceae</taxon>
        <taxon>Nakamurella</taxon>
    </lineage>
</organism>
<keyword evidence="11 14" id="KW-0472">Membrane</keyword>
<comment type="caution">
    <text evidence="16">The sequence shown here is derived from an EMBL/GenBank/DDBJ whole genome shotgun (WGS) entry which is preliminary data.</text>
</comment>
<protein>
    <submittedName>
        <fullName evidence="16">CBS domain-containing protein</fullName>
    </submittedName>
</protein>
<keyword evidence="17" id="KW-1185">Reference proteome</keyword>
<dbReference type="RefSeq" id="WP_171198120.1">
    <property type="nucleotide sequence ID" value="NZ_JABEND010000001.1"/>
</dbReference>
<gene>
    <name evidence="16" type="ORF">HKD39_01925</name>
</gene>
<evidence type="ECO:0000313" key="16">
    <source>
        <dbReference type="EMBL" id="NNG34497.1"/>
    </source>
</evidence>
<dbReference type="GO" id="GO:0008237">
    <property type="term" value="F:metallopeptidase activity"/>
    <property type="evidence" value="ECO:0007669"/>
    <property type="project" value="UniProtKB-KW"/>
</dbReference>
<dbReference type="GO" id="GO:0046872">
    <property type="term" value="F:metal ion binding"/>
    <property type="evidence" value="ECO:0007669"/>
    <property type="project" value="UniProtKB-KW"/>
</dbReference>
<keyword evidence="4" id="KW-0645">Protease</keyword>
<comment type="cofactor">
    <cofactor evidence="1">
        <name>Zn(2+)</name>
        <dbReference type="ChEBI" id="CHEBI:29105"/>
    </cofactor>
</comment>
<evidence type="ECO:0000256" key="10">
    <source>
        <dbReference type="ARBA" id="ARBA00023049"/>
    </source>
</evidence>
<evidence type="ECO:0000256" key="3">
    <source>
        <dbReference type="ARBA" id="ARBA00007931"/>
    </source>
</evidence>